<evidence type="ECO:0000256" key="1">
    <source>
        <dbReference type="SAM" id="MobiDB-lite"/>
    </source>
</evidence>
<dbReference type="Pfam" id="PF26130">
    <property type="entry name" value="PB1-like"/>
    <property type="match status" value="1"/>
</dbReference>
<evidence type="ECO:0000313" key="3">
    <source>
        <dbReference type="EMBL" id="KAL2496798.1"/>
    </source>
</evidence>
<reference evidence="4" key="1">
    <citation type="submission" date="2024-07" db="EMBL/GenBank/DDBJ databases">
        <title>Two chromosome-level genome assemblies of Korean endemic species Abeliophyllum distichum and Forsythia ovata (Oleaceae).</title>
        <authorList>
            <person name="Jang H."/>
        </authorList>
    </citation>
    <scope>NUCLEOTIDE SEQUENCE [LARGE SCALE GENOMIC DNA]</scope>
</reference>
<evidence type="ECO:0000313" key="4">
    <source>
        <dbReference type="Proteomes" id="UP001604277"/>
    </source>
</evidence>
<proteinExistence type="predicted"/>
<feature type="region of interest" description="Disordered" evidence="1">
    <location>
        <begin position="242"/>
        <end position="264"/>
    </location>
</feature>
<dbReference type="InterPro" id="IPR058594">
    <property type="entry name" value="PB1-like_dom_pln"/>
</dbReference>
<comment type="caution">
    <text evidence="3">The sequence shown here is derived from an EMBL/GenBank/DDBJ whole genome shotgun (WGS) entry which is preliminary data.</text>
</comment>
<dbReference type="Proteomes" id="UP001604277">
    <property type="component" value="Unassembled WGS sequence"/>
</dbReference>
<feature type="compositionally biased region" description="Acidic residues" evidence="1">
    <location>
        <begin position="250"/>
        <end position="264"/>
    </location>
</feature>
<gene>
    <name evidence="3" type="ORF">Fot_40555</name>
</gene>
<name>A0ABD1S8S7_9LAMI</name>
<protein>
    <recommendedName>
        <fullName evidence="2">PB1-like domain-containing protein</fullName>
    </recommendedName>
</protein>
<keyword evidence="4" id="KW-1185">Reference proteome</keyword>
<dbReference type="EMBL" id="JBFOLJ010000011">
    <property type="protein sequence ID" value="KAL2496798.1"/>
    <property type="molecule type" value="Genomic_DNA"/>
</dbReference>
<dbReference type="AlphaFoldDB" id="A0ABD1S8S7"/>
<accession>A0ABD1S8S7</accession>
<organism evidence="3 4">
    <name type="scientific">Forsythia ovata</name>
    <dbReference type="NCBI Taxonomy" id="205694"/>
    <lineage>
        <taxon>Eukaryota</taxon>
        <taxon>Viridiplantae</taxon>
        <taxon>Streptophyta</taxon>
        <taxon>Embryophyta</taxon>
        <taxon>Tracheophyta</taxon>
        <taxon>Spermatophyta</taxon>
        <taxon>Magnoliopsida</taxon>
        <taxon>eudicotyledons</taxon>
        <taxon>Gunneridae</taxon>
        <taxon>Pentapetalae</taxon>
        <taxon>asterids</taxon>
        <taxon>lamiids</taxon>
        <taxon>Lamiales</taxon>
        <taxon>Oleaceae</taxon>
        <taxon>Forsythieae</taxon>
        <taxon>Forsythia</taxon>
    </lineage>
</organism>
<feature type="domain" description="PB1-like" evidence="2">
    <location>
        <begin position="7"/>
        <end position="105"/>
    </location>
</feature>
<evidence type="ECO:0000259" key="2">
    <source>
        <dbReference type="Pfam" id="PF26130"/>
    </source>
</evidence>
<sequence>MSENSMYFTNVWHHGGRFYLKSNNLSYEHGQLECVDFVDPDDVITLIVGKLDRFLKCFGYKVPMEFFYRRYRMSLLVELVRMKIHEDLKRMLNVVGSLKVVEVYMVSPTPLFSLPWDSPTGKGRTSVIITEISESDMIREPRSETFIQPESQPLRDYGNYVLQSDSHECDNVDWENLLDRKGEGERHVDEIEESKAGEDIGLDQDDILVDSDYEMDEGSGPHAEPTVDNNVNIDIGFGYLYEGSEHNSDSDYEDSDELDSFESE</sequence>